<reference evidence="2 3" key="1">
    <citation type="journal article" date="2020" name="ISME J.">
        <title>Uncovering the hidden diversity of litter-decomposition mechanisms in mushroom-forming fungi.</title>
        <authorList>
            <person name="Floudas D."/>
            <person name="Bentzer J."/>
            <person name="Ahren D."/>
            <person name="Johansson T."/>
            <person name="Persson P."/>
            <person name="Tunlid A."/>
        </authorList>
    </citation>
    <scope>NUCLEOTIDE SEQUENCE [LARGE SCALE GENOMIC DNA]</scope>
    <source>
        <strain evidence="2 3">CBS 291.85</strain>
    </source>
</reference>
<dbReference type="GO" id="GO:0016705">
    <property type="term" value="F:oxidoreductase activity, acting on paired donors, with incorporation or reduction of molecular oxygen"/>
    <property type="evidence" value="ECO:0007669"/>
    <property type="project" value="InterPro"/>
</dbReference>
<keyword evidence="1" id="KW-1133">Transmembrane helix</keyword>
<comment type="caution">
    <text evidence="2">The sequence shown here is derived from an EMBL/GenBank/DDBJ whole genome shotgun (WGS) entry which is preliminary data.</text>
</comment>
<feature type="transmembrane region" description="Helical" evidence="1">
    <location>
        <begin position="181"/>
        <end position="199"/>
    </location>
</feature>
<protein>
    <submittedName>
        <fullName evidence="2">Uncharacterized protein</fullName>
    </submittedName>
</protein>
<dbReference type="InterPro" id="IPR036396">
    <property type="entry name" value="Cyt_P450_sf"/>
</dbReference>
<dbReference type="GO" id="GO:0004497">
    <property type="term" value="F:monooxygenase activity"/>
    <property type="evidence" value="ECO:0007669"/>
    <property type="project" value="InterPro"/>
</dbReference>
<dbReference type="GO" id="GO:0020037">
    <property type="term" value="F:heme binding"/>
    <property type="evidence" value="ECO:0007669"/>
    <property type="project" value="InterPro"/>
</dbReference>
<dbReference type="AlphaFoldDB" id="A0A8H5CT47"/>
<dbReference type="Proteomes" id="UP000559256">
    <property type="component" value="Unassembled WGS sequence"/>
</dbReference>
<proteinExistence type="predicted"/>
<keyword evidence="1" id="KW-0812">Transmembrane</keyword>
<keyword evidence="1" id="KW-0472">Membrane</keyword>
<dbReference type="Gene3D" id="1.10.630.10">
    <property type="entry name" value="Cytochrome P450"/>
    <property type="match status" value="1"/>
</dbReference>
<dbReference type="Pfam" id="PF00067">
    <property type="entry name" value="p450"/>
    <property type="match status" value="1"/>
</dbReference>
<keyword evidence="3" id="KW-1185">Reference proteome</keyword>
<evidence type="ECO:0000313" key="2">
    <source>
        <dbReference type="EMBL" id="KAF5347370.1"/>
    </source>
</evidence>
<dbReference type="GO" id="GO:0005506">
    <property type="term" value="F:iron ion binding"/>
    <property type="evidence" value="ECO:0007669"/>
    <property type="project" value="InterPro"/>
</dbReference>
<dbReference type="EMBL" id="JAACJM010000095">
    <property type="protein sequence ID" value="KAF5347370.1"/>
    <property type="molecule type" value="Genomic_DNA"/>
</dbReference>
<evidence type="ECO:0000256" key="1">
    <source>
        <dbReference type="SAM" id="Phobius"/>
    </source>
</evidence>
<dbReference type="OrthoDB" id="1470350at2759"/>
<evidence type="ECO:0000313" key="3">
    <source>
        <dbReference type="Proteomes" id="UP000559256"/>
    </source>
</evidence>
<name>A0A8H5CT47_9AGAR</name>
<organism evidence="2 3">
    <name type="scientific">Tetrapyrgos nigripes</name>
    <dbReference type="NCBI Taxonomy" id="182062"/>
    <lineage>
        <taxon>Eukaryota</taxon>
        <taxon>Fungi</taxon>
        <taxon>Dikarya</taxon>
        <taxon>Basidiomycota</taxon>
        <taxon>Agaricomycotina</taxon>
        <taxon>Agaricomycetes</taxon>
        <taxon>Agaricomycetidae</taxon>
        <taxon>Agaricales</taxon>
        <taxon>Marasmiineae</taxon>
        <taxon>Marasmiaceae</taxon>
        <taxon>Tetrapyrgos</taxon>
    </lineage>
</organism>
<dbReference type="SUPFAM" id="SSF48264">
    <property type="entry name" value="Cytochrome P450"/>
    <property type="match status" value="1"/>
</dbReference>
<accession>A0A8H5CT47</accession>
<dbReference type="InterPro" id="IPR001128">
    <property type="entry name" value="Cyt_P450"/>
</dbReference>
<gene>
    <name evidence="2" type="ORF">D9758_011271</name>
</gene>
<sequence length="439" mass="49731">MPSTPGLGSSMKVSDMSRGWEGRAEWTREVKDAEHQDLEDHGGPRLGHLSPSSSLLMFLSRVERLSIRQSVNPFYETGSCTCPSLANTESFLSIREVVVHLGVICRLGSATVTISRNIREEDSTSFYQKYDGIRHQALITLHSLALSRVSSFNFHMLDFLQLQEFYRKYTAEAHLTFQTTVYVAGVLFALLALESFIRFRRHLQGIKRPLGASWLWGHEREVWEQSAGVAYANWMSLLQTDVFKIKGALRKPDILVVADPLAVTYIMQKRIYDYRKSLGWVEGESEHKRMRHLVAPALSNDAIKKGVHKVFSAAETLEDNLQKHMNAHGGASVISACDWVNQATIDVIGKFGFDHNFEGGRSEDAQKILNSWRNMAIMGISERGFLALMLLRRFPILNYLPLKALKAQGDVRMNIHSGVAKVSVFRLLEFQNKQVSFRK</sequence>